<evidence type="ECO:0000313" key="2">
    <source>
        <dbReference type="EMBL" id="EFL22218.1"/>
    </source>
</evidence>
<accession>D9WTX0</accession>
<feature type="domain" description="DUF6571" evidence="1">
    <location>
        <begin position="347"/>
        <end position="684"/>
    </location>
</feature>
<dbReference type="OrthoDB" id="3543532at2"/>
<dbReference type="RefSeq" id="WP_009714039.1">
    <property type="nucleotide sequence ID" value="NZ_GG657754.1"/>
</dbReference>
<dbReference type="STRING" id="457427.SSOG_01930"/>
<reference evidence="2 3" key="1">
    <citation type="submission" date="2009-02" db="EMBL/GenBank/DDBJ databases">
        <title>Annotation of Streptomyces hygroscopicus strain ATCC 53653.</title>
        <authorList>
            <consortium name="The Broad Institute Genome Sequencing Platform"/>
            <consortium name="Broad Institute Microbial Sequencing Center"/>
            <person name="Fischbach M."/>
            <person name="Godfrey P."/>
            <person name="Ward D."/>
            <person name="Young S."/>
            <person name="Zeng Q."/>
            <person name="Koehrsen M."/>
            <person name="Alvarado L."/>
            <person name="Berlin A.M."/>
            <person name="Bochicchio J."/>
            <person name="Borenstein D."/>
            <person name="Chapman S.B."/>
            <person name="Chen Z."/>
            <person name="Engels R."/>
            <person name="Freedman E."/>
            <person name="Gellesch M."/>
            <person name="Goldberg J."/>
            <person name="Griggs A."/>
            <person name="Gujja S."/>
            <person name="Heilman E.R."/>
            <person name="Heiman D.I."/>
            <person name="Hepburn T.A."/>
            <person name="Howarth C."/>
            <person name="Jen D."/>
            <person name="Larson L."/>
            <person name="Lewis B."/>
            <person name="Mehta T."/>
            <person name="Park D."/>
            <person name="Pearson M."/>
            <person name="Richards J."/>
            <person name="Roberts A."/>
            <person name="Saif S."/>
            <person name="Shea T.D."/>
            <person name="Shenoy N."/>
            <person name="Sisk P."/>
            <person name="Stolte C."/>
            <person name="Sykes S.N."/>
            <person name="Thomson T."/>
            <person name="Walk T."/>
            <person name="White J."/>
            <person name="Yandava C."/>
            <person name="Straight P."/>
            <person name="Clardy J."/>
            <person name="Hung D."/>
            <person name="Kolter R."/>
            <person name="Mekalanos J."/>
            <person name="Walker S."/>
            <person name="Walsh C.T."/>
            <person name="Wieland-Brown L.C."/>
            <person name="Haas B."/>
            <person name="Nusbaum C."/>
            <person name="Birren B."/>
        </authorList>
    </citation>
    <scope>NUCLEOTIDE SEQUENCE [LARGE SCALE GENOMIC DNA]</scope>
    <source>
        <strain evidence="2 3">ATCC 53653</strain>
    </source>
</reference>
<dbReference type="Pfam" id="PF20211">
    <property type="entry name" value="DUF6571"/>
    <property type="match status" value="1"/>
</dbReference>
<organism evidence="2 3">
    <name type="scientific">Streptomyces himastatinicus ATCC 53653</name>
    <dbReference type="NCBI Taxonomy" id="457427"/>
    <lineage>
        <taxon>Bacteria</taxon>
        <taxon>Bacillati</taxon>
        <taxon>Actinomycetota</taxon>
        <taxon>Actinomycetes</taxon>
        <taxon>Kitasatosporales</taxon>
        <taxon>Streptomycetaceae</taxon>
        <taxon>Streptomyces</taxon>
        <taxon>Streptomyces violaceusniger group</taxon>
    </lineage>
</organism>
<dbReference type="InterPro" id="IPR046701">
    <property type="entry name" value="DUF6571"/>
</dbReference>
<gene>
    <name evidence="2" type="ORF">SSOG_01930</name>
</gene>
<proteinExistence type="predicted"/>
<dbReference type="HOGENOM" id="CLU_020583_0_0_11"/>
<name>D9WTX0_9ACTN</name>
<protein>
    <submittedName>
        <fullName evidence="2">PE-PGRS family protein</fullName>
    </submittedName>
</protein>
<dbReference type="AlphaFoldDB" id="D9WTX0"/>
<sequence>MALTYQDVMTTDLSTLQSASEEWKAMGDKFKTLKTNYDTHVRGALGNGKWVGQGYNAAARSGGITAHELWGAMKEAHAVAEQLSEAHTVLTRLKSALKDLVKQAREDGYKVDSVTGQVTTDYDSKRFQDMTPEELRGYKNDPAGIAAREQQRTDLLMDQIKEIDEADFGYRTALERVTKDVDGKGVNGGFNSNASGDPEKYEGQRAEELAKKVADGDDLGDKEKRELRALLDGNEGDKAFSQTFVQGLGPEGTVKLGHELRGMGKDGDWLEKSVSTTIAAATNVPKDIEKLPVTSKRYQDWLNSDDGKFNKEFLAGLKKVGTENFASNTEPVYGYQEFVTLMKKGGKYDGSFLQTLGDDIMETEKDNKDRGLWDQWNGKPGQKGVEYDPLDGVLGLMSKDPDASTTYLDPKGSDRLQYLLKDRDWPGYLLNGGGAAPIDNKDLADLTNKVGFGQALEAAATGEVPGTKHPLGGHSEAEARVMQYAVSHLDDNMSPNLRPSMGHILTDYTPDTHEILSQANPAYESEKHIASGVFKDEQGNVRVALDPQVLDKVMRGVANDPGAFADMFNAERQYSADKLVQNPINGDTKAIDQRNNAIMGVGNVWGHYDGVMTDVALDKKDAAIQWARDVNHHVTAANAVVDFVPAKAPGVVAPGVDIVGRVVDFGMYDWTKEAVADATKVGGEEAAKTFNTGHKQMDALVVKWVEAQGGDPGIESGKPSPEIGVIQHEGQGTYSDGREQALINLGRPGG</sequence>
<dbReference type="EMBL" id="GG657754">
    <property type="protein sequence ID" value="EFL22218.1"/>
    <property type="molecule type" value="Genomic_DNA"/>
</dbReference>
<evidence type="ECO:0000259" key="1">
    <source>
        <dbReference type="Pfam" id="PF20211"/>
    </source>
</evidence>
<keyword evidence="3" id="KW-1185">Reference proteome</keyword>
<dbReference type="Proteomes" id="UP000003963">
    <property type="component" value="Unassembled WGS sequence"/>
</dbReference>
<evidence type="ECO:0000313" key="3">
    <source>
        <dbReference type="Proteomes" id="UP000003963"/>
    </source>
</evidence>